<proteinExistence type="predicted"/>
<dbReference type="AlphaFoldDB" id="A0A495D4T6"/>
<protein>
    <recommendedName>
        <fullName evidence="4">IS5/IS1182 family transposase</fullName>
    </recommendedName>
</protein>
<evidence type="ECO:0000313" key="1">
    <source>
        <dbReference type="EMBL" id="RKQ89546.1"/>
    </source>
</evidence>
<evidence type="ECO:0000313" key="2">
    <source>
        <dbReference type="EMBL" id="RKQ96261.1"/>
    </source>
</evidence>
<dbReference type="EMBL" id="RBIM01000009">
    <property type="protein sequence ID" value="RKQ89546.1"/>
    <property type="molecule type" value="Genomic_DNA"/>
</dbReference>
<gene>
    <name evidence="2" type="ORF">C7435_2514</name>
    <name evidence="1" type="ORF">C7435_3248</name>
</gene>
<sequence>TRFDKLARNFLAAVALASARLWIRTYEPTT</sequence>
<accession>A0A495D4T6</accession>
<organism evidence="2 3">
    <name type="scientific">Maricaulis maris</name>
    <dbReference type="NCBI Taxonomy" id="74318"/>
    <lineage>
        <taxon>Bacteria</taxon>
        <taxon>Pseudomonadati</taxon>
        <taxon>Pseudomonadota</taxon>
        <taxon>Alphaproteobacteria</taxon>
        <taxon>Maricaulales</taxon>
        <taxon>Maricaulaceae</taxon>
        <taxon>Maricaulis</taxon>
    </lineage>
</organism>
<name>A0A495D4T6_9PROT</name>
<evidence type="ECO:0008006" key="4">
    <source>
        <dbReference type="Google" id="ProtNLM"/>
    </source>
</evidence>
<dbReference type="EMBL" id="RBIM01000005">
    <property type="protein sequence ID" value="RKQ96261.1"/>
    <property type="molecule type" value="Genomic_DNA"/>
</dbReference>
<evidence type="ECO:0000313" key="3">
    <source>
        <dbReference type="Proteomes" id="UP000273675"/>
    </source>
</evidence>
<dbReference type="Proteomes" id="UP000273675">
    <property type="component" value="Unassembled WGS sequence"/>
</dbReference>
<comment type="caution">
    <text evidence="2">The sequence shown here is derived from an EMBL/GenBank/DDBJ whole genome shotgun (WGS) entry which is preliminary data.</text>
</comment>
<reference evidence="2 3" key="1">
    <citation type="submission" date="2018-10" db="EMBL/GenBank/DDBJ databases">
        <title>Genomic Encyclopedia of Type Strains, Phase IV (KMG-IV): sequencing the most valuable type-strain genomes for metagenomic binning, comparative biology and taxonomic classification.</title>
        <authorList>
            <person name="Goeker M."/>
        </authorList>
    </citation>
    <scope>NUCLEOTIDE SEQUENCE [LARGE SCALE GENOMIC DNA]</scope>
    <source>
        <strain evidence="2 3">DSM 4734</strain>
    </source>
</reference>
<feature type="non-terminal residue" evidence="2">
    <location>
        <position position="1"/>
    </location>
</feature>